<proteinExistence type="predicted"/>
<dbReference type="Proteomes" id="UP000187209">
    <property type="component" value="Unassembled WGS sequence"/>
</dbReference>
<gene>
    <name evidence="1" type="ORF">SteCoe_27753</name>
</gene>
<name>A0A1R2BAA5_9CILI</name>
<reference evidence="1 2" key="1">
    <citation type="submission" date="2016-11" db="EMBL/GenBank/DDBJ databases">
        <title>The macronuclear genome of Stentor coeruleus: a giant cell with tiny introns.</title>
        <authorList>
            <person name="Slabodnick M."/>
            <person name="Ruby J.G."/>
            <person name="Reiff S.B."/>
            <person name="Swart E.C."/>
            <person name="Gosai S."/>
            <person name="Prabakaran S."/>
            <person name="Witkowska E."/>
            <person name="Larue G.E."/>
            <person name="Fisher S."/>
            <person name="Freeman R.M."/>
            <person name="Gunawardena J."/>
            <person name="Chu W."/>
            <person name="Stover N.A."/>
            <person name="Gregory B.D."/>
            <person name="Nowacki M."/>
            <person name="Derisi J."/>
            <person name="Roy S.W."/>
            <person name="Marshall W.F."/>
            <person name="Sood P."/>
        </authorList>
    </citation>
    <scope>NUCLEOTIDE SEQUENCE [LARGE SCALE GENOMIC DNA]</scope>
    <source>
        <strain evidence="1">WM001</strain>
    </source>
</reference>
<organism evidence="1 2">
    <name type="scientific">Stentor coeruleus</name>
    <dbReference type="NCBI Taxonomy" id="5963"/>
    <lineage>
        <taxon>Eukaryota</taxon>
        <taxon>Sar</taxon>
        <taxon>Alveolata</taxon>
        <taxon>Ciliophora</taxon>
        <taxon>Postciliodesmatophora</taxon>
        <taxon>Heterotrichea</taxon>
        <taxon>Heterotrichida</taxon>
        <taxon>Stentoridae</taxon>
        <taxon>Stentor</taxon>
    </lineage>
</organism>
<accession>A0A1R2BAA5</accession>
<dbReference type="AlphaFoldDB" id="A0A1R2BAA5"/>
<evidence type="ECO:0000313" key="2">
    <source>
        <dbReference type="Proteomes" id="UP000187209"/>
    </source>
</evidence>
<evidence type="ECO:0000313" key="1">
    <source>
        <dbReference type="EMBL" id="OMJ73530.1"/>
    </source>
</evidence>
<dbReference type="OrthoDB" id="322882at2759"/>
<sequence>MSNALLLQYDKDHAEYIQSKDPQSLLLMLKRISHSSKIPHESRFQPLLRLLSDSADELMLNTIEIAVFYIFLERFGWVEVGISLHILLLYIGLSAKKSIGSYTNHIQEHFNKKIKNFEENFRKWEDHIRRYIEISLVEINEAYNQLLSENFENIVNYNFYVDEILQISPPYQIEGKEFLRENDNSNREPIINIRNNSEEIMDEVIKNIGKNKGNLQGLEGAYSKINAICREYLADTKTEEIAMSDCGRKKANSYLVCLSRI</sequence>
<protein>
    <submittedName>
        <fullName evidence="1">Uncharacterized protein</fullName>
    </submittedName>
</protein>
<dbReference type="EMBL" id="MPUH01000815">
    <property type="protein sequence ID" value="OMJ73530.1"/>
    <property type="molecule type" value="Genomic_DNA"/>
</dbReference>
<comment type="caution">
    <text evidence="1">The sequence shown here is derived from an EMBL/GenBank/DDBJ whole genome shotgun (WGS) entry which is preliminary data.</text>
</comment>
<keyword evidence="2" id="KW-1185">Reference proteome</keyword>